<keyword evidence="2" id="KW-1185">Reference proteome</keyword>
<dbReference type="Proteomes" id="UP000516349">
    <property type="component" value="Chromosome"/>
</dbReference>
<evidence type="ECO:0000313" key="1">
    <source>
        <dbReference type="EMBL" id="QNT77862.1"/>
    </source>
</evidence>
<reference evidence="1 2" key="1">
    <citation type="submission" date="2020-08" db="EMBL/GenBank/DDBJ databases">
        <title>Complete genome sequence of Entomobacter blattae G55GP.</title>
        <authorList>
            <person name="Poehlein A."/>
            <person name="Guzman J."/>
            <person name="Daniel R."/>
            <person name="Vilcinskas A."/>
        </authorList>
    </citation>
    <scope>NUCLEOTIDE SEQUENCE [LARGE SCALE GENOMIC DNA]</scope>
    <source>
        <strain evidence="1 2">G55GP</strain>
    </source>
</reference>
<name>A0A7H1NQ02_9PROT</name>
<accession>A0A7H1NQ02</accession>
<gene>
    <name evidence="1" type="ORF">JGUZn3_06200</name>
</gene>
<evidence type="ECO:0000313" key="2">
    <source>
        <dbReference type="Proteomes" id="UP000516349"/>
    </source>
</evidence>
<protein>
    <submittedName>
        <fullName evidence="1">Uncharacterized protein</fullName>
    </submittedName>
</protein>
<organism evidence="1 2">
    <name type="scientific">Entomobacter blattae</name>
    <dbReference type="NCBI Taxonomy" id="2762277"/>
    <lineage>
        <taxon>Bacteria</taxon>
        <taxon>Pseudomonadati</taxon>
        <taxon>Pseudomonadota</taxon>
        <taxon>Alphaproteobacteria</taxon>
        <taxon>Acetobacterales</taxon>
        <taxon>Acetobacteraceae</taxon>
        <taxon>Entomobacter</taxon>
    </lineage>
</organism>
<dbReference type="RefSeq" id="WP_203414267.1">
    <property type="nucleotide sequence ID" value="NZ_CP060244.1"/>
</dbReference>
<dbReference type="KEGG" id="ebla:JGUZn3_06200"/>
<proteinExistence type="predicted"/>
<sequence length="134" mass="15118">MTNKQTDKVNVVISEDRKKVSLAMFSENGVDTMVTLSEEELINLITLLGEARWRLKEEEPVSPIVGARFTPVRKTQWAVQADLMTEGSMFIFQHPAYGPVGVSLLPADVDKIIVALQSHKNILHDFSRKQKRLV</sequence>
<dbReference type="EMBL" id="CP060244">
    <property type="protein sequence ID" value="QNT77862.1"/>
    <property type="molecule type" value="Genomic_DNA"/>
</dbReference>
<dbReference type="AlphaFoldDB" id="A0A7H1NQ02"/>